<accession>A0ABW5FP81</accession>
<comment type="caution">
    <text evidence="1">The sequence shown here is derived from an EMBL/GenBank/DDBJ whole genome shotgun (WGS) entry which is preliminary data.</text>
</comment>
<dbReference type="SUPFAM" id="SSF51556">
    <property type="entry name" value="Metallo-dependent hydrolases"/>
    <property type="match status" value="1"/>
</dbReference>
<dbReference type="PANTHER" id="PTHR10443:SF12">
    <property type="entry name" value="DIPEPTIDASE"/>
    <property type="match status" value="1"/>
</dbReference>
<evidence type="ECO:0000313" key="2">
    <source>
        <dbReference type="Proteomes" id="UP001597417"/>
    </source>
</evidence>
<protein>
    <submittedName>
        <fullName evidence="1">Dipeptidase</fullName>
    </submittedName>
</protein>
<sequence length="402" mass="44518">MTSHAAKPSHYESFSYVERGVDFPAVELSDPSQRRSGFEAKLDETQRARAERLLTDNVVISFHDHPQLLPADMADISTYLRTRQEFTAFTELRRSGLTAVFDNWFGVIGSTRRSGWKWDDLITTLGLRLADLAHQDGVVVARTVQDILDAKRDGHLAFVMGTESASMIENELDRIDVLYGLGIRQMGLVYAEANTLGSGQKEQRDGGLTAFGRRAVERMNALGVLIDVSHASDRTCLDAIESSAKPVAITHAGARAVWPIPRMKPDEVLKACAERGGVLGIEAAPHTTVSYDHRAQSIDSVMDHFTYAVDLMGIEHVAFGPDTLYGDHANFQRAISDVIGASTVFDAGDLEWERVTHVDGLENPTENFRNITGWLVEHGYRDSEIQAVLGGNILRILNEVWR</sequence>
<evidence type="ECO:0000313" key="1">
    <source>
        <dbReference type="EMBL" id="MFD2416435.1"/>
    </source>
</evidence>
<gene>
    <name evidence="1" type="ORF">ACFSXZ_08835</name>
</gene>
<dbReference type="PROSITE" id="PS51365">
    <property type="entry name" value="RENAL_DIPEPTIDASE_2"/>
    <property type="match status" value="1"/>
</dbReference>
<keyword evidence="2" id="KW-1185">Reference proteome</keyword>
<dbReference type="InterPro" id="IPR008257">
    <property type="entry name" value="Pept_M19"/>
</dbReference>
<dbReference type="Gene3D" id="3.20.20.140">
    <property type="entry name" value="Metal-dependent hydrolases"/>
    <property type="match status" value="1"/>
</dbReference>
<reference evidence="2" key="1">
    <citation type="journal article" date="2019" name="Int. J. Syst. Evol. Microbiol.">
        <title>The Global Catalogue of Microorganisms (GCM) 10K type strain sequencing project: providing services to taxonomists for standard genome sequencing and annotation.</title>
        <authorList>
            <consortium name="The Broad Institute Genomics Platform"/>
            <consortium name="The Broad Institute Genome Sequencing Center for Infectious Disease"/>
            <person name="Wu L."/>
            <person name="Ma J."/>
        </authorList>
    </citation>
    <scope>NUCLEOTIDE SEQUENCE [LARGE SCALE GENOMIC DNA]</scope>
    <source>
        <strain evidence="2">CGMCC 4.7645</strain>
    </source>
</reference>
<name>A0ABW5FP81_9PSEU</name>
<dbReference type="Proteomes" id="UP001597417">
    <property type="component" value="Unassembled WGS sequence"/>
</dbReference>
<dbReference type="Pfam" id="PF01244">
    <property type="entry name" value="Peptidase_M19"/>
    <property type="match status" value="1"/>
</dbReference>
<dbReference type="EMBL" id="JBHUKR010000006">
    <property type="protein sequence ID" value="MFD2416435.1"/>
    <property type="molecule type" value="Genomic_DNA"/>
</dbReference>
<proteinExistence type="predicted"/>
<dbReference type="PANTHER" id="PTHR10443">
    <property type="entry name" value="MICROSOMAL DIPEPTIDASE"/>
    <property type="match status" value="1"/>
</dbReference>
<dbReference type="InterPro" id="IPR032466">
    <property type="entry name" value="Metal_Hydrolase"/>
</dbReference>
<organism evidence="1 2">
    <name type="scientific">Amycolatopsis pigmentata</name>
    <dbReference type="NCBI Taxonomy" id="450801"/>
    <lineage>
        <taxon>Bacteria</taxon>
        <taxon>Bacillati</taxon>
        <taxon>Actinomycetota</taxon>
        <taxon>Actinomycetes</taxon>
        <taxon>Pseudonocardiales</taxon>
        <taxon>Pseudonocardiaceae</taxon>
        <taxon>Amycolatopsis</taxon>
    </lineage>
</organism>
<dbReference type="RefSeq" id="WP_378263216.1">
    <property type="nucleotide sequence ID" value="NZ_JBHUKR010000006.1"/>
</dbReference>